<feature type="region of interest" description="Disordered" evidence="6">
    <location>
        <begin position="591"/>
        <end position="621"/>
    </location>
</feature>
<feature type="transmembrane region" description="Helical" evidence="7">
    <location>
        <begin position="141"/>
        <end position="162"/>
    </location>
</feature>
<evidence type="ECO:0000256" key="2">
    <source>
        <dbReference type="ARBA" id="ARBA00022475"/>
    </source>
</evidence>
<dbReference type="PANTHER" id="PTHR37937">
    <property type="entry name" value="CONJUGATIVE TRANSFER: DNA TRANSPORT"/>
    <property type="match status" value="1"/>
</dbReference>
<dbReference type="GO" id="GO:0005886">
    <property type="term" value="C:plasma membrane"/>
    <property type="evidence" value="ECO:0007669"/>
    <property type="project" value="UniProtKB-SubCell"/>
</dbReference>
<dbReference type="SUPFAM" id="SSF52540">
    <property type="entry name" value="P-loop containing nucleoside triphosphate hydrolases"/>
    <property type="match status" value="1"/>
</dbReference>
<keyword evidence="3 7" id="KW-0812">Transmembrane</keyword>
<evidence type="ECO:0000256" key="5">
    <source>
        <dbReference type="ARBA" id="ARBA00023136"/>
    </source>
</evidence>
<evidence type="ECO:0000256" key="1">
    <source>
        <dbReference type="ARBA" id="ARBA00004651"/>
    </source>
</evidence>
<evidence type="ECO:0000313" key="9">
    <source>
        <dbReference type="EMBL" id="RRJ30570.1"/>
    </source>
</evidence>
<gene>
    <name evidence="9" type="ORF">EIK79_09840</name>
</gene>
<comment type="subcellular location">
    <subcellularLocation>
        <location evidence="1">Cell membrane</location>
        <topology evidence="1">Multi-pass membrane protein</topology>
    </subcellularLocation>
</comment>
<evidence type="ECO:0000313" key="10">
    <source>
        <dbReference type="Proteomes" id="UP000282322"/>
    </source>
</evidence>
<evidence type="ECO:0000256" key="4">
    <source>
        <dbReference type="ARBA" id="ARBA00022989"/>
    </source>
</evidence>
<dbReference type="EMBL" id="RRCH01000021">
    <property type="protein sequence ID" value="RRJ30570.1"/>
    <property type="molecule type" value="Genomic_DNA"/>
</dbReference>
<protein>
    <submittedName>
        <fullName evidence="9">DUF87 domain-containing protein</fullName>
    </submittedName>
</protein>
<dbReference type="InterPro" id="IPR027417">
    <property type="entry name" value="P-loop_NTPase"/>
</dbReference>
<feature type="domain" description="Type IV secretion system coupling protein TraD DNA-binding" evidence="8">
    <location>
        <begin position="206"/>
        <end position="518"/>
    </location>
</feature>
<dbReference type="Pfam" id="PF10412">
    <property type="entry name" value="TrwB_AAD_bind"/>
    <property type="match status" value="1"/>
</dbReference>
<dbReference type="Gene3D" id="3.40.50.300">
    <property type="entry name" value="P-loop containing nucleotide triphosphate hydrolases"/>
    <property type="match status" value="2"/>
</dbReference>
<keyword evidence="2" id="KW-1003">Cell membrane</keyword>
<dbReference type="InterPro" id="IPR019476">
    <property type="entry name" value="T4SS_TraD_DNA-bd"/>
</dbReference>
<evidence type="ECO:0000259" key="8">
    <source>
        <dbReference type="Pfam" id="PF10412"/>
    </source>
</evidence>
<evidence type="ECO:0000256" key="6">
    <source>
        <dbReference type="SAM" id="MobiDB-lite"/>
    </source>
</evidence>
<organism evidence="9 10">
    <name type="scientific">Halocatena pleomorpha</name>
    <dbReference type="NCBI Taxonomy" id="1785090"/>
    <lineage>
        <taxon>Archaea</taxon>
        <taxon>Methanobacteriati</taxon>
        <taxon>Methanobacteriota</taxon>
        <taxon>Stenosarchaea group</taxon>
        <taxon>Halobacteria</taxon>
        <taxon>Halobacteriales</taxon>
        <taxon>Natronomonadaceae</taxon>
        <taxon>Halocatena</taxon>
    </lineage>
</organism>
<dbReference type="Proteomes" id="UP000282322">
    <property type="component" value="Unassembled WGS sequence"/>
</dbReference>
<dbReference type="PANTHER" id="PTHR37937:SF1">
    <property type="entry name" value="CONJUGATIVE TRANSFER: DNA TRANSPORT"/>
    <property type="match status" value="1"/>
</dbReference>
<name>A0A3P3RCX9_9EURY</name>
<evidence type="ECO:0000256" key="3">
    <source>
        <dbReference type="ARBA" id="ARBA00022692"/>
    </source>
</evidence>
<feature type="transmembrane region" description="Helical" evidence="7">
    <location>
        <begin position="101"/>
        <end position="121"/>
    </location>
</feature>
<accession>A0A3P3RCX9</accession>
<dbReference type="AlphaFoldDB" id="A0A3P3RCX9"/>
<comment type="caution">
    <text evidence="9">The sequence shown here is derived from an EMBL/GenBank/DDBJ whole genome shotgun (WGS) entry which is preliminary data.</text>
</comment>
<evidence type="ECO:0000256" key="7">
    <source>
        <dbReference type="SAM" id="Phobius"/>
    </source>
</evidence>
<dbReference type="InterPro" id="IPR051539">
    <property type="entry name" value="T4SS-coupling_protein"/>
</dbReference>
<dbReference type="Gene3D" id="1.10.8.80">
    <property type="entry name" value="Magnesium chelatase subunit I, C-Terminal domain"/>
    <property type="match status" value="1"/>
</dbReference>
<keyword evidence="10" id="KW-1185">Reference proteome</keyword>
<sequence length="621" mass="71006">MECVRRVRMRTGVLFDALRSSTVYVSSGRCVPALQNLRRRLSATHRIHMLDNNNNRSEPDNHESWSSAITERLYHFSQIISDRFKWGYDWILLQFRMRLKYWGMLLCFCAIALPWFGMTVWLVPVRIGKEVAIGRLESSVFLGVVFDPVVLFGGGGLLLLYWRFGRTEYQLRHQLYEDIMLAPLTESGERHGDPPGSKRAVQLEMDRSVLVLGETGSGKTEAIRVLAHQLQADPDEAFVVFDYKQDYQTFFDSKDIIKLSSRDSTIEWNVFREIEEDGDCDEIAQAIFSGTETDDDYFTNAATQVLADVLRLFWHDSDGPAPTNEDLVTFLQDADVDLLRNAFETEELSSKKHLPEGVEASSNIVSILEERVSAVFRGDFSEAGTFSVREYMADPRGKILVLDFPIQQSSSVQAIFRLLIDWSIRFGLEDERSSYYILDEFAALPELDMLERLVNAGRAYNCYAILGVQAIPQLHDTYGKDKAESLLSGLAQEIHLRVGQGSVEYCRKRIGRERVERNVGPDDEDEWFVEIDENDKRVFEDYPIGEDTLQNFEAGRGIVHTPSGRQRGRLYLLEDIEGRLLPTDRLGLRERVRRRLPGQQSQPQLEAADESPPQLESSGER</sequence>
<reference evidence="9 10" key="1">
    <citation type="submission" date="2018-11" db="EMBL/GenBank/DDBJ databases">
        <title>Taxonoimc description of Halomarina strain SPP-AMP-1.</title>
        <authorList>
            <person name="Pal Y."/>
            <person name="Srinivasana K."/>
            <person name="Verma A."/>
            <person name="Kumar P."/>
        </authorList>
    </citation>
    <scope>NUCLEOTIDE SEQUENCE [LARGE SCALE GENOMIC DNA]</scope>
    <source>
        <strain evidence="9 10">SPP-AMP-1</strain>
    </source>
</reference>
<keyword evidence="4 7" id="KW-1133">Transmembrane helix</keyword>
<dbReference type="CDD" id="cd01127">
    <property type="entry name" value="TrwB_TraG_TraD_VirD4"/>
    <property type="match status" value="1"/>
</dbReference>
<proteinExistence type="predicted"/>
<keyword evidence="5 7" id="KW-0472">Membrane</keyword>